<comment type="caution">
    <text evidence="1">The sequence shown here is derived from an EMBL/GenBank/DDBJ whole genome shotgun (WGS) entry which is preliminary data.</text>
</comment>
<dbReference type="EMBL" id="CALNXK010000207">
    <property type="protein sequence ID" value="CAH3176010.1"/>
    <property type="molecule type" value="Genomic_DNA"/>
</dbReference>
<accession>A0ABN8RDU9</accession>
<evidence type="ECO:0000313" key="2">
    <source>
        <dbReference type="Proteomes" id="UP001159405"/>
    </source>
</evidence>
<dbReference type="Proteomes" id="UP001159405">
    <property type="component" value="Unassembled WGS sequence"/>
</dbReference>
<gene>
    <name evidence="1" type="ORF">PLOB_00017421</name>
</gene>
<organism evidence="1 2">
    <name type="scientific">Porites lobata</name>
    <dbReference type="NCBI Taxonomy" id="104759"/>
    <lineage>
        <taxon>Eukaryota</taxon>
        <taxon>Metazoa</taxon>
        <taxon>Cnidaria</taxon>
        <taxon>Anthozoa</taxon>
        <taxon>Hexacorallia</taxon>
        <taxon>Scleractinia</taxon>
        <taxon>Fungiina</taxon>
        <taxon>Poritidae</taxon>
        <taxon>Porites</taxon>
    </lineage>
</organism>
<name>A0ABN8RDU9_9CNID</name>
<evidence type="ECO:0000313" key="1">
    <source>
        <dbReference type="EMBL" id="CAH3176010.1"/>
    </source>
</evidence>
<keyword evidence="2" id="KW-1185">Reference proteome</keyword>
<sequence length="284" mass="32508">MGEYRLAPEFQAYSVTPLAWSQKTPEQQRQHVQKVLKVPLCSSSNQIQPTTRLSISVEECGVSSVAAGFLNQIWHESEIILSHHKVIDLGGGSYCVTEFGNSVNVTIKSKSRNILGANIPKRAGEKAKEKKKRKGQNNVELTPIIEEVTRPDSEIDFQKPLAFTEIWHNNNNFYVVFTKECSKAKKCESCKVESARGGVVCIPQDIAILHKERYYYPKEDGKGRVTMEPTWSREASRFYCIKKDCILRRHPYFWKEMVEIDDDVRLNLKEGHLKLLREALHLSV</sequence>
<proteinExistence type="predicted"/>
<reference evidence="1 2" key="1">
    <citation type="submission" date="2022-05" db="EMBL/GenBank/DDBJ databases">
        <authorList>
            <consortium name="Genoscope - CEA"/>
            <person name="William W."/>
        </authorList>
    </citation>
    <scope>NUCLEOTIDE SEQUENCE [LARGE SCALE GENOMIC DNA]</scope>
</reference>
<protein>
    <submittedName>
        <fullName evidence="1">Uncharacterized protein</fullName>
    </submittedName>
</protein>